<evidence type="ECO:0000313" key="2">
    <source>
        <dbReference type="Proteomes" id="UP001172082"/>
    </source>
</evidence>
<evidence type="ECO:0000313" key="1">
    <source>
        <dbReference type="EMBL" id="MDN5201253.1"/>
    </source>
</evidence>
<organism evidence="1 2">
    <name type="scientific">Splendidivirga corallicola</name>
    <dbReference type="NCBI Taxonomy" id="3051826"/>
    <lineage>
        <taxon>Bacteria</taxon>
        <taxon>Pseudomonadati</taxon>
        <taxon>Bacteroidota</taxon>
        <taxon>Cytophagia</taxon>
        <taxon>Cytophagales</taxon>
        <taxon>Splendidivirgaceae</taxon>
        <taxon>Splendidivirga</taxon>
    </lineage>
</organism>
<name>A0ABT8KLE4_9BACT</name>
<reference evidence="1" key="1">
    <citation type="submission" date="2023-06" db="EMBL/GenBank/DDBJ databases">
        <title>Genomic of Parafulvivirga corallium.</title>
        <authorList>
            <person name="Wang G."/>
        </authorList>
    </citation>
    <scope>NUCLEOTIDE SEQUENCE</scope>
    <source>
        <strain evidence="1">BMA10</strain>
    </source>
</reference>
<protein>
    <submittedName>
        <fullName evidence="1">Uncharacterized protein</fullName>
    </submittedName>
</protein>
<dbReference type="EMBL" id="JAUJEA010000002">
    <property type="protein sequence ID" value="MDN5201253.1"/>
    <property type="molecule type" value="Genomic_DNA"/>
</dbReference>
<accession>A0ABT8KLE4</accession>
<sequence length="162" mass="17844">MRYVKSARFVRGRMVDNTSPRKIIREIALTSKALILGFHSPKTFDVASNQVTNLRTGIVVIQGSANAGIYEIKSITPVTESSTRIEVKRGNFQVAGGVGATLLFANKIVIRHGLNTLDVDFTLKDKLSGDYYTIDTRTPDKNTLILNPHVPIDGKFRITIVG</sequence>
<dbReference type="RefSeq" id="WP_346751279.1">
    <property type="nucleotide sequence ID" value="NZ_JAUJEA010000002.1"/>
</dbReference>
<comment type="caution">
    <text evidence="1">The sequence shown here is derived from an EMBL/GenBank/DDBJ whole genome shotgun (WGS) entry which is preliminary data.</text>
</comment>
<proteinExistence type="predicted"/>
<keyword evidence="2" id="KW-1185">Reference proteome</keyword>
<dbReference type="Proteomes" id="UP001172082">
    <property type="component" value="Unassembled WGS sequence"/>
</dbReference>
<gene>
    <name evidence="1" type="ORF">QQ008_07765</name>
</gene>